<feature type="transmembrane region" description="Helical" evidence="2">
    <location>
        <begin position="286"/>
        <end position="303"/>
    </location>
</feature>
<feature type="transmembrane region" description="Helical" evidence="2">
    <location>
        <begin position="228"/>
        <end position="249"/>
    </location>
</feature>
<dbReference type="Pfam" id="PF16965">
    <property type="entry name" value="CSG2"/>
    <property type="match status" value="1"/>
</dbReference>
<dbReference type="InterPro" id="IPR037185">
    <property type="entry name" value="EmrE-like"/>
</dbReference>
<dbReference type="OrthoDB" id="10062838at2759"/>
<keyword evidence="2" id="KW-0812">Transmembrane</keyword>
<dbReference type="GO" id="GO:0030234">
    <property type="term" value="F:enzyme regulator activity"/>
    <property type="evidence" value="ECO:0007669"/>
    <property type="project" value="InterPro"/>
</dbReference>
<evidence type="ECO:0000313" key="3">
    <source>
        <dbReference type="EMBL" id="RKF61568.1"/>
    </source>
</evidence>
<dbReference type="GO" id="GO:0006874">
    <property type="term" value="P:intracellular calcium ion homeostasis"/>
    <property type="evidence" value="ECO:0007669"/>
    <property type="project" value="InterPro"/>
</dbReference>
<dbReference type="PANTHER" id="PTHR19346">
    <property type="entry name" value="SUGAR PHOSPHATE TRANSPORTER DOMAIN-CONTAINING PROTEIN"/>
    <property type="match status" value="1"/>
</dbReference>
<dbReference type="PANTHER" id="PTHR19346:SF4">
    <property type="entry name" value="SUGAR PHOSPHATE TRANSPORTER DOMAIN-CONTAINING PROTEIN"/>
    <property type="match status" value="1"/>
</dbReference>
<feature type="transmembrane region" description="Helical" evidence="2">
    <location>
        <begin position="435"/>
        <end position="455"/>
    </location>
</feature>
<dbReference type="InterPro" id="IPR031581">
    <property type="entry name" value="Csg2"/>
</dbReference>
<gene>
    <name evidence="3" type="ORF">GcC1_155021</name>
</gene>
<feature type="transmembrane region" description="Helical" evidence="2">
    <location>
        <begin position="331"/>
        <end position="347"/>
    </location>
</feature>
<organism evidence="3 4">
    <name type="scientific">Golovinomyces cichoracearum</name>
    <dbReference type="NCBI Taxonomy" id="62708"/>
    <lineage>
        <taxon>Eukaryota</taxon>
        <taxon>Fungi</taxon>
        <taxon>Dikarya</taxon>
        <taxon>Ascomycota</taxon>
        <taxon>Pezizomycotina</taxon>
        <taxon>Leotiomycetes</taxon>
        <taxon>Erysiphales</taxon>
        <taxon>Erysiphaceae</taxon>
        <taxon>Golovinomyces</taxon>
    </lineage>
</organism>
<keyword evidence="2" id="KW-0472">Membrane</keyword>
<feature type="compositionally biased region" description="Polar residues" evidence="1">
    <location>
        <begin position="1"/>
        <end position="16"/>
    </location>
</feature>
<reference evidence="3 4" key="1">
    <citation type="journal article" date="2018" name="BMC Genomics">
        <title>Comparative genome analyses reveal sequence features reflecting distinct modes of host-adaptation between dicot and monocot powdery mildew.</title>
        <authorList>
            <person name="Wu Y."/>
            <person name="Ma X."/>
            <person name="Pan Z."/>
            <person name="Kale S.D."/>
            <person name="Song Y."/>
            <person name="King H."/>
            <person name="Zhang Q."/>
            <person name="Presley C."/>
            <person name="Deng X."/>
            <person name="Wei C.I."/>
            <person name="Xiao S."/>
        </authorList>
    </citation>
    <scope>NUCLEOTIDE SEQUENCE [LARGE SCALE GENOMIC DNA]</scope>
    <source>
        <strain evidence="3">UCSC1</strain>
    </source>
</reference>
<feature type="compositionally biased region" description="Polar residues" evidence="1">
    <location>
        <begin position="32"/>
        <end position="45"/>
    </location>
</feature>
<dbReference type="EMBL" id="MCBR01015534">
    <property type="protein sequence ID" value="RKF61568.1"/>
    <property type="molecule type" value="Genomic_DNA"/>
</dbReference>
<keyword evidence="2" id="KW-1133">Transmembrane helix</keyword>
<feature type="transmembrane region" description="Helical" evidence="2">
    <location>
        <begin position="261"/>
        <end position="279"/>
    </location>
</feature>
<dbReference type="SUPFAM" id="SSF103481">
    <property type="entry name" value="Multidrug resistance efflux transporter EmrE"/>
    <property type="match status" value="2"/>
</dbReference>
<feature type="compositionally biased region" description="Basic and acidic residues" evidence="1">
    <location>
        <begin position="21"/>
        <end position="31"/>
    </location>
</feature>
<name>A0A420HVT0_9PEZI</name>
<sequence length="496" mass="55230">MPKLSRNSKIPLNSLSHSRKSYTEHSPRKENFSSVDLSDFSGSEVSDSDKMVINSSSYREIKRAKSNELLLPRNEDEEHEGIDHHDEESSVAEFSNHVHLRRSSTFISSSNSEFINSDKFDKLEAYTKYKYAAFFLLLSLISFVIQTETAVYVQHELGWNKPYCMLYFTHGSWCVLWPLQILISRIYQIKLPWEIFWRRNMYTLRTTAQMVETQKLTVSRTQHSPVPYLIRTTAIITCALTFAGGSWYLAVNMTSPSDLTAIYNCSTFFAYVFSVPILGEKPRLDKSLAVAIAIIGVLVVAYGDTVSTKHGSESSGADVDNISDKGFKNQIAGNLIIGIGSILYGFYEVLYKRLACPPEGVSAGRSMVFANAFGSFIGVFTLCFLWIPLPILHFSGLEKFELPHREAAWLLGVSVLANAIFSGSFLVLISLTSPVLSSVAALLTIFLVAVVDWLFTGIPPSVAATSGGILIISAFLILSWSTYKEVSAQNLSQNRS</sequence>
<feature type="transmembrane region" description="Helical" evidence="2">
    <location>
        <begin position="461"/>
        <end position="483"/>
    </location>
</feature>
<dbReference type="GO" id="GO:0005789">
    <property type="term" value="C:endoplasmic reticulum membrane"/>
    <property type="evidence" value="ECO:0007669"/>
    <property type="project" value="InterPro"/>
</dbReference>
<feature type="compositionally biased region" description="Basic and acidic residues" evidence="1">
    <location>
        <begin position="73"/>
        <end position="88"/>
    </location>
</feature>
<proteinExistence type="predicted"/>
<feature type="transmembrane region" description="Helical" evidence="2">
    <location>
        <begin position="407"/>
        <end position="428"/>
    </location>
</feature>
<feature type="transmembrane region" description="Helical" evidence="2">
    <location>
        <begin position="131"/>
        <end position="153"/>
    </location>
</feature>
<dbReference type="Proteomes" id="UP000285405">
    <property type="component" value="Unassembled WGS sequence"/>
</dbReference>
<accession>A0A420HVT0</accession>
<evidence type="ECO:0000313" key="4">
    <source>
        <dbReference type="Proteomes" id="UP000285405"/>
    </source>
</evidence>
<dbReference type="AlphaFoldDB" id="A0A420HVT0"/>
<feature type="transmembrane region" description="Helical" evidence="2">
    <location>
        <begin position="368"/>
        <end position="387"/>
    </location>
</feature>
<evidence type="ECO:0000256" key="1">
    <source>
        <dbReference type="SAM" id="MobiDB-lite"/>
    </source>
</evidence>
<protein>
    <submittedName>
        <fullName evidence="3">Putative duf6 domain protein</fullName>
    </submittedName>
</protein>
<evidence type="ECO:0000256" key="2">
    <source>
        <dbReference type="SAM" id="Phobius"/>
    </source>
</evidence>
<dbReference type="InterPro" id="IPR026505">
    <property type="entry name" value="Solute_c_fam_35_mem_F3/F4"/>
</dbReference>
<feature type="region of interest" description="Disordered" evidence="1">
    <location>
        <begin position="1"/>
        <end position="48"/>
    </location>
</feature>
<comment type="caution">
    <text evidence="3">The sequence shown here is derived from an EMBL/GenBank/DDBJ whole genome shotgun (WGS) entry which is preliminary data.</text>
</comment>
<feature type="region of interest" description="Disordered" evidence="1">
    <location>
        <begin position="69"/>
        <end position="89"/>
    </location>
</feature>